<dbReference type="Proteomes" id="UP000235220">
    <property type="component" value="Chromosome 3"/>
</dbReference>
<dbReference type="GO" id="GO:0072699">
    <property type="term" value="P:protein localization to cortical microtubule cytoskeleton"/>
    <property type="evidence" value="ECO:0000318"/>
    <property type="project" value="GO_Central"/>
</dbReference>
<sequence length="400" mass="45891">METSSRAEVMQPALLKVGISLAIVSVAGFFYAKIMTRKVTVIKDCPLETQVTSLKTISYDGFEDEDSFHTLPSTCMPLVEDEGSTIWDCSSLANTLQDLETGDGAKSEEILVLRSKIGDVEKREWELENQFIRYRDLKEQESMLMELKNILLLELARVEFLDREISSLKTDTIILKNLVEHYVGVLEQLEDWKSENRLLQRKEKKLLRRTRKQSRVIGEQNIRIEAGETAILASCDALETRNAIIKKLDDKVKELHTIMDQTQQEKNELSTKIDLAETSASSISKIEGEGVTLETYNQLVNELERLKKDREAEIKEVIFLRWSNACLRHELYKKSHPELSCFEGCQEIGSLLEHNEPCYVVESSHDEHAASKRGKLFQRIRRWVEGSGKAKGKVEEKIRQ</sequence>
<dbReference type="GO" id="GO:0055028">
    <property type="term" value="C:cortical microtubule"/>
    <property type="evidence" value="ECO:0000318"/>
    <property type="project" value="GO_Central"/>
</dbReference>
<dbReference type="Gramene" id="Jr03_00720_p1">
    <property type="protein sequence ID" value="cds.Jr03_00720_p1"/>
    <property type="gene ID" value="Jr03_00720"/>
</dbReference>
<evidence type="ECO:0000313" key="2">
    <source>
        <dbReference type="Proteomes" id="UP000235220"/>
    </source>
</evidence>
<organism evidence="2 3">
    <name type="scientific">Juglans regia</name>
    <name type="common">English walnut</name>
    <dbReference type="NCBI Taxonomy" id="51240"/>
    <lineage>
        <taxon>Eukaryota</taxon>
        <taxon>Viridiplantae</taxon>
        <taxon>Streptophyta</taxon>
        <taxon>Embryophyta</taxon>
        <taxon>Tracheophyta</taxon>
        <taxon>Spermatophyta</taxon>
        <taxon>Magnoliopsida</taxon>
        <taxon>eudicotyledons</taxon>
        <taxon>Gunneridae</taxon>
        <taxon>Pentapetalae</taxon>
        <taxon>rosids</taxon>
        <taxon>fabids</taxon>
        <taxon>Fagales</taxon>
        <taxon>Juglandaceae</taxon>
        <taxon>Juglans</taxon>
    </lineage>
</organism>
<dbReference type="RefSeq" id="XP_018844105.1">
    <property type="nucleotide sequence ID" value="XM_018988560.2"/>
</dbReference>
<dbReference type="AlphaFoldDB" id="A0A2I4GJN2"/>
<dbReference type="GeneID" id="109008464"/>
<dbReference type="InterPro" id="IPR040265">
    <property type="entry name" value="CHUP1/IPGA1-like"/>
</dbReference>
<keyword evidence="2" id="KW-1185">Reference proteome</keyword>
<dbReference type="OrthoDB" id="687739at2759"/>
<gene>
    <name evidence="3" type="primary">LOC109008464</name>
</gene>
<name>A0A2I4GJN2_JUGRE</name>
<dbReference type="KEGG" id="jre:109008464"/>
<protein>
    <submittedName>
        <fullName evidence="3">Protein CHUP1, chloroplastic</fullName>
    </submittedName>
</protein>
<evidence type="ECO:0000256" key="1">
    <source>
        <dbReference type="ARBA" id="ARBA00023054"/>
    </source>
</evidence>
<dbReference type="PANTHER" id="PTHR31342">
    <property type="entry name" value="PROTEIN CHUP1, CHLOROPLASTIC"/>
    <property type="match status" value="1"/>
</dbReference>
<proteinExistence type="predicted"/>
<accession>A0A2I4GJN2</accession>
<dbReference type="STRING" id="51240.A0A2I4GJN2"/>
<dbReference type="PANTHER" id="PTHR31342:SF10">
    <property type="entry name" value="CHUP1-LIKE PROTEIN"/>
    <property type="match status" value="1"/>
</dbReference>
<evidence type="ECO:0000313" key="3">
    <source>
        <dbReference type="RefSeq" id="XP_018844105.1"/>
    </source>
</evidence>
<keyword evidence="1" id="KW-0175">Coiled coil</keyword>
<reference evidence="3" key="1">
    <citation type="submission" date="2025-08" db="UniProtKB">
        <authorList>
            <consortium name="RefSeq"/>
        </authorList>
    </citation>
    <scope>IDENTIFICATION</scope>
    <source>
        <tissue evidence="3">Leaves</tissue>
    </source>
</reference>